<keyword evidence="13" id="KW-0072">Autophagy</keyword>
<dbReference type="SUPFAM" id="SSF53474">
    <property type="entry name" value="alpha/beta-Hydrolases"/>
    <property type="match status" value="1"/>
</dbReference>
<evidence type="ECO:0000256" key="11">
    <source>
        <dbReference type="ARBA" id="ARBA00022968"/>
    </source>
</evidence>
<evidence type="ECO:0000256" key="8">
    <source>
        <dbReference type="ARBA" id="ARBA00022753"/>
    </source>
</evidence>
<evidence type="ECO:0000256" key="7">
    <source>
        <dbReference type="ARBA" id="ARBA00022692"/>
    </source>
</evidence>
<evidence type="ECO:0000256" key="4">
    <source>
        <dbReference type="ARBA" id="ARBA00010701"/>
    </source>
</evidence>
<evidence type="ECO:0000313" key="23">
    <source>
        <dbReference type="Proteomes" id="UP000045706"/>
    </source>
</evidence>
<keyword evidence="15" id="KW-0472">Membrane</keyword>
<keyword evidence="12" id="KW-1133">Transmembrane helix</keyword>
<dbReference type="Proteomes" id="UP000045706">
    <property type="component" value="Unassembled WGS sequence"/>
</dbReference>
<keyword evidence="20" id="KW-0732">Signal</keyword>
<evidence type="ECO:0000256" key="12">
    <source>
        <dbReference type="ARBA" id="ARBA00022989"/>
    </source>
</evidence>
<comment type="subcellular location">
    <subcellularLocation>
        <location evidence="3">Endosome</location>
        <location evidence="3">Multivesicular body membrane</location>
        <topology evidence="3">Single-pass type II membrane protein</topology>
    </subcellularLocation>
    <subcellularLocation>
        <location evidence="2">Prevacuolar compartment membrane</location>
        <topology evidence="2">Single-pass type II membrane protein</topology>
    </subcellularLocation>
</comment>
<protein>
    <recommendedName>
        <fullName evidence="6">triacylglycerol lipase</fullName>
        <ecNumber evidence="6">3.1.1.3</ecNumber>
    </recommendedName>
    <alternativeName>
        <fullName evidence="18">Autophagy-related protein 15</fullName>
    </alternativeName>
</protein>
<keyword evidence="16" id="KW-0325">Glycoprotein</keyword>
<feature type="domain" description="Fungal lipase-type" evidence="21">
    <location>
        <begin position="289"/>
        <end position="321"/>
    </location>
</feature>
<evidence type="ECO:0000256" key="13">
    <source>
        <dbReference type="ARBA" id="ARBA00023006"/>
    </source>
</evidence>
<feature type="compositionally biased region" description="Low complexity" evidence="19">
    <location>
        <begin position="722"/>
        <end position="739"/>
    </location>
</feature>
<evidence type="ECO:0000256" key="14">
    <source>
        <dbReference type="ARBA" id="ARBA00023098"/>
    </source>
</evidence>
<evidence type="ECO:0000256" key="18">
    <source>
        <dbReference type="ARBA" id="ARBA00029828"/>
    </source>
</evidence>
<dbReference type="GO" id="GO:0006660">
    <property type="term" value="P:phosphatidylserine catabolic process"/>
    <property type="evidence" value="ECO:0007669"/>
    <property type="project" value="TreeGrafter"/>
</dbReference>
<feature type="compositionally biased region" description="Low complexity" evidence="19">
    <location>
        <begin position="769"/>
        <end position="778"/>
    </location>
</feature>
<feature type="signal peptide" evidence="20">
    <location>
        <begin position="1"/>
        <end position="22"/>
    </location>
</feature>
<gene>
    <name evidence="22" type="ORF">BN1723_004406</name>
</gene>
<feature type="compositionally biased region" description="Basic and acidic residues" evidence="19">
    <location>
        <begin position="649"/>
        <end position="668"/>
    </location>
</feature>
<evidence type="ECO:0000256" key="15">
    <source>
        <dbReference type="ARBA" id="ARBA00023136"/>
    </source>
</evidence>
<dbReference type="AlphaFoldDB" id="A0A0G4MVJ3"/>
<dbReference type="GO" id="GO:0046461">
    <property type="term" value="P:neutral lipid catabolic process"/>
    <property type="evidence" value="ECO:0007669"/>
    <property type="project" value="TreeGrafter"/>
</dbReference>
<evidence type="ECO:0000256" key="2">
    <source>
        <dbReference type="ARBA" id="ARBA00004270"/>
    </source>
</evidence>
<dbReference type="PANTHER" id="PTHR47175:SF2">
    <property type="entry name" value="LIPASE ATG15-RELATED"/>
    <property type="match status" value="1"/>
</dbReference>
<evidence type="ECO:0000259" key="21">
    <source>
        <dbReference type="Pfam" id="PF01764"/>
    </source>
</evidence>
<evidence type="ECO:0000256" key="16">
    <source>
        <dbReference type="ARBA" id="ARBA00023180"/>
    </source>
</evidence>
<dbReference type="GO" id="GO:0032585">
    <property type="term" value="C:multivesicular body membrane"/>
    <property type="evidence" value="ECO:0007669"/>
    <property type="project" value="UniProtKB-SubCell"/>
</dbReference>
<sequence>MKWRRRKLGLLSLLATAVPATAISGTAPPIDEAIALPGPVLPAPPNTQPPLPAEHSFSLRHIFHHGTHQHPRLHRKRDIMTSDSAEPNVWLAAEDEYAREVMGPLKARSKSITIERLVDRRPHVVDPMVAAARERGYVNMLSPTAWTLDDTPGPDVSDKETILTLARMTANAYVQDEEHPDWEDVGAPFNRSADFGWQGDGLRGHIFADENNSTVVIGLKGTSMAVFDGDGTTTHDKINDNLFFSCCCGQLGQWTWLRVCDCATPVYSCNNTCVVEAITDEHRYYAAARELYSNVTELYPHSDIWLAGHSLGGAVSSLLGLTYGLPVVTFEAVPEALAAGRLGLPVPPGSEQTIHQARENTGAFHVGHTADPVYMAMCHGPTASCSFAGYAMESECHTGQRCVYDVVADKGWRVGIGTHRIRSVINDVILKYDEVPSCASTPDCRDCAKWNFYESNGTETSSRPVSSTTSVVRTRTETCKSPGWWGCLDESTTVSGTMTTSTTRTTTTSTSTSTCKTPGWFGCNDQTTTSEATAGPTPSSPALTSASTTTCILPGRFWGCRDEVSTTKPATSPATSPEVTPAPTPTAHPTEEPSSEPTALVGAWVGSCTYAAKGVPVAFLGGPAARAKEKEAERAAEEEKKKKQQQMEAEAKEKEKEKERLREAEQRQRQQQQEQNDAVRQVRPATTSATLPDGAVVAVAEAERAAPLPTDEMDVDVPAHVPAARPQLPQQLAAGTASTVPPPPAPSAPSAETPAPAAAAPSVAPPPAEQGAPAPAVV</sequence>
<comment type="function">
    <text evidence="17">Lipase which is essential for lysis of subvacuolar cytoplasm to vacuole targeted bodies and intravacuolar autophagic bodies. Involved in the lysis of intravacuolar multivesicular body (MVB) vesicles. The intravacuolar membrane disintegration by ATG15 is critical to life span extension.</text>
</comment>
<feature type="region of interest" description="Disordered" evidence="19">
    <location>
        <begin position="526"/>
        <end position="546"/>
    </location>
</feature>
<evidence type="ECO:0000256" key="17">
    <source>
        <dbReference type="ARBA" id="ARBA00024663"/>
    </source>
</evidence>
<feature type="chain" id="PRO_5002567920" description="triacylglycerol lipase" evidence="20">
    <location>
        <begin position="23"/>
        <end position="778"/>
    </location>
</feature>
<comment type="catalytic activity">
    <reaction evidence="1">
        <text>a triacylglycerol + H2O = a diacylglycerol + a fatty acid + H(+)</text>
        <dbReference type="Rhea" id="RHEA:12044"/>
        <dbReference type="ChEBI" id="CHEBI:15377"/>
        <dbReference type="ChEBI" id="CHEBI:15378"/>
        <dbReference type="ChEBI" id="CHEBI:17855"/>
        <dbReference type="ChEBI" id="CHEBI:18035"/>
        <dbReference type="ChEBI" id="CHEBI:28868"/>
        <dbReference type="EC" id="3.1.1.3"/>
    </reaction>
</comment>
<evidence type="ECO:0000256" key="9">
    <source>
        <dbReference type="ARBA" id="ARBA00022801"/>
    </source>
</evidence>
<evidence type="ECO:0000256" key="1">
    <source>
        <dbReference type="ARBA" id="ARBA00001024"/>
    </source>
</evidence>
<evidence type="ECO:0000256" key="10">
    <source>
        <dbReference type="ARBA" id="ARBA00022963"/>
    </source>
</evidence>
<feature type="compositionally biased region" description="Basic and acidic residues" evidence="19">
    <location>
        <begin position="630"/>
        <end position="641"/>
    </location>
</feature>
<proteinExistence type="inferred from homology"/>
<dbReference type="GO" id="GO:0034496">
    <property type="term" value="P:multivesicular body membrane disassembly"/>
    <property type="evidence" value="ECO:0007669"/>
    <property type="project" value="TreeGrafter"/>
</dbReference>
<feature type="region of interest" description="Disordered" evidence="19">
    <location>
        <begin position="562"/>
        <end position="597"/>
    </location>
</feature>
<dbReference type="EC" id="3.1.1.3" evidence="6"/>
<keyword evidence="11" id="KW-0735">Signal-anchor</keyword>
<keyword evidence="8" id="KW-0967">Endosome</keyword>
<feature type="compositionally biased region" description="Low complexity" evidence="19">
    <location>
        <begin position="566"/>
        <end position="579"/>
    </location>
</feature>
<dbReference type="FunFam" id="3.40.50.1820:FF:000129">
    <property type="entry name" value="Autophagy related lipase Atg15, putative"/>
    <property type="match status" value="1"/>
</dbReference>
<reference evidence="23" key="1">
    <citation type="submission" date="2015-05" db="EMBL/GenBank/DDBJ databases">
        <authorList>
            <person name="Fogelqvist Johan"/>
        </authorList>
    </citation>
    <scope>NUCLEOTIDE SEQUENCE [LARGE SCALE GENOMIC DNA]</scope>
</reference>
<evidence type="ECO:0000256" key="3">
    <source>
        <dbReference type="ARBA" id="ARBA00004343"/>
    </source>
</evidence>
<dbReference type="GO" id="GO:0004620">
    <property type="term" value="F:phospholipase activity"/>
    <property type="evidence" value="ECO:0007669"/>
    <property type="project" value="TreeGrafter"/>
</dbReference>
<dbReference type="PANTHER" id="PTHR47175">
    <property type="entry name" value="LIPASE ATG15-RELATED"/>
    <property type="match status" value="1"/>
</dbReference>
<keyword evidence="10" id="KW-0442">Lipid degradation</keyword>
<evidence type="ECO:0000256" key="6">
    <source>
        <dbReference type="ARBA" id="ARBA00013279"/>
    </source>
</evidence>
<evidence type="ECO:0000313" key="22">
    <source>
        <dbReference type="EMBL" id="CRK38174.1"/>
    </source>
</evidence>
<feature type="region of interest" description="Disordered" evidence="19">
    <location>
        <begin position="720"/>
        <end position="778"/>
    </location>
</feature>
<keyword evidence="14" id="KW-0443">Lipid metabolism</keyword>
<keyword evidence="9" id="KW-0378">Hydrolase</keyword>
<comment type="subunit">
    <text evidence="5">Binds to both phosphatidylinositol (PI) and phosphatidylinositol 3,5-bisphosphate (PIP2).</text>
</comment>
<feature type="compositionally biased region" description="Low complexity" evidence="19">
    <location>
        <begin position="748"/>
        <end position="762"/>
    </location>
</feature>
<keyword evidence="7" id="KW-0812">Transmembrane</keyword>
<dbReference type="InterPro" id="IPR029058">
    <property type="entry name" value="AB_hydrolase_fold"/>
</dbReference>
<evidence type="ECO:0000256" key="19">
    <source>
        <dbReference type="SAM" id="MobiDB-lite"/>
    </source>
</evidence>
<feature type="region of interest" description="Disordered" evidence="19">
    <location>
        <begin position="630"/>
        <end position="696"/>
    </location>
</feature>
<accession>A0A0G4MVJ3</accession>
<dbReference type="Gene3D" id="3.40.50.1820">
    <property type="entry name" value="alpha/beta hydrolase"/>
    <property type="match status" value="1"/>
</dbReference>
<evidence type="ECO:0000256" key="20">
    <source>
        <dbReference type="SAM" id="SignalP"/>
    </source>
</evidence>
<dbReference type="Pfam" id="PF01764">
    <property type="entry name" value="Lipase_3"/>
    <property type="match status" value="1"/>
</dbReference>
<comment type="similarity">
    <text evidence="4">Belongs to the AB hydrolase superfamily. Lipase family.</text>
</comment>
<dbReference type="CDD" id="cd00519">
    <property type="entry name" value="Lipase_3"/>
    <property type="match status" value="1"/>
</dbReference>
<dbReference type="InterPro" id="IPR050805">
    <property type="entry name" value="ATG15_Lipase"/>
</dbReference>
<dbReference type="GO" id="GO:0005775">
    <property type="term" value="C:vacuolar lumen"/>
    <property type="evidence" value="ECO:0007669"/>
    <property type="project" value="TreeGrafter"/>
</dbReference>
<evidence type="ECO:0000256" key="5">
    <source>
        <dbReference type="ARBA" id="ARBA00011137"/>
    </source>
</evidence>
<dbReference type="GO" id="GO:0004806">
    <property type="term" value="F:triacylglycerol lipase activity"/>
    <property type="evidence" value="ECO:0007669"/>
    <property type="project" value="UniProtKB-EC"/>
</dbReference>
<dbReference type="EMBL" id="CVQI01031112">
    <property type="protein sequence ID" value="CRK38174.1"/>
    <property type="molecule type" value="Genomic_DNA"/>
</dbReference>
<dbReference type="GO" id="GO:0034727">
    <property type="term" value="P:piecemeal microautophagy of the nucleus"/>
    <property type="evidence" value="ECO:0007669"/>
    <property type="project" value="TreeGrafter"/>
</dbReference>
<organism evidence="22 23">
    <name type="scientific">Verticillium longisporum</name>
    <name type="common">Verticillium dahliae var. longisporum</name>
    <dbReference type="NCBI Taxonomy" id="100787"/>
    <lineage>
        <taxon>Eukaryota</taxon>
        <taxon>Fungi</taxon>
        <taxon>Dikarya</taxon>
        <taxon>Ascomycota</taxon>
        <taxon>Pezizomycotina</taxon>
        <taxon>Sordariomycetes</taxon>
        <taxon>Hypocreomycetidae</taxon>
        <taxon>Glomerellales</taxon>
        <taxon>Plectosphaerellaceae</taxon>
        <taxon>Verticillium</taxon>
    </lineage>
</organism>
<dbReference type="InterPro" id="IPR002921">
    <property type="entry name" value="Fungal_lipase-type"/>
</dbReference>
<name>A0A0G4MVJ3_VERLO</name>
<feature type="compositionally biased region" description="Low complexity" evidence="19">
    <location>
        <begin position="527"/>
        <end position="546"/>
    </location>
</feature>